<dbReference type="eggNOG" id="ENOG502S7E3">
    <property type="taxonomic scope" value="Eukaryota"/>
</dbReference>
<feature type="transmembrane region" description="Helical" evidence="1">
    <location>
        <begin position="35"/>
        <end position="58"/>
    </location>
</feature>
<evidence type="ECO:0000313" key="3">
    <source>
        <dbReference type="Proteomes" id="UP000001072"/>
    </source>
</evidence>
<evidence type="ECO:0000256" key="1">
    <source>
        <dbReference type="SAM" id="Phobius"/>
    </source>
</evidence>
<dbReference type="Proteomes" id="UP000001072">
    <property type="component" value="Unassembled WGS sequence"/>
</dbReference>
<keyword evidence="1" id="KW-1133">Transmembrane helix</keyword>
<dbReference type="PANTHER" id="PTHR39605">
    <property type="entry name" value="MAJOR FACILITATOR SUPERFAMILY (MFS) PROFILE DOMAIN-CONTAINING PROTEIN"/>
    <property type="match status" value="1"/>
</dbReference>
<dbReference type="KEGG" id="mlr:MELLADRAFT_107022"/>
<keyword evidence="1" id="KW-0472">Membrane</keyword>
<sequence length="212" mass="23075">MAESLSDPKDPNHSIDSVIEDYSSSGIPDKKSAHIFAGIGALYLILLSIPLIAFPRFLVLLLGPTLLVTEGVEDESSKGSGQPQVLRTLNGLELYLGRLVGLSFITLAIILILQTGAIPLTTSLAHDHSKEESAPYRQPTVFFVTVFFGLLGFSSWNVGLTVIGLSGSALAAWGTFVFLFAVGNLILTCFRFTDHWIRDSEYDTLFPESHIM</sequence>
<dbReference type="GeneID" id="18923062"/>
<organism evidence="3">
    <name type="scientific">Melampsora larici-populina (strain 98AG31 / pathotype 3-4-7)</name>
    <name type="common">Poplar leaf rust fungus</name>
    <dbReference type="NCBI Taxonomy" id="747676"/>
    <lineage>
        <taxon>Eukaryota</taxon>
        <taxon>Fungi</taxon>
        <taxon>Dikarya</taxon>
        <taxon>Basidiomycota</taxon>
        <taxon>Pucciniomycotina</taxon>
        <taxon>Pucciniomycetes</taxon>
        <taxon>Pucciniales</taxon>
        <taxon>Melampsoraceae</taxon>
        <taxon>Melampsora</taxon>
    </lineage>
</organism>
<evidence type="ECO:0008006" key="4">
    <source>
        <dbReference type="Google" id="ProtNLM"/>
    </source>
</evidence>
<feature type="transmembrane region" description="Helical" evidence="1">
    <location>
        <begin position="141"/>
        <end position="164"/>
    </location>
</feature>
<dbReference type="RefSeq" id="XP_007410627.1">
    <property type="nucleotide sequence ID" value="XM_007410565.1"/>
</dbReference>
<gene>
    <name evidence="2" type="ORF">MELLADRAFT_107022</name>
</gene>
<dbReference type="AlphaFoldDB" id="F4RNE8"/>
<dbReference type="PANTHER" id="PTHR39605:SF1">
    <property type="entry name" value="MAJOR FACILITATOR SUPERFAMILY (MFS) PROFILE DOMAIN-CONTAINING PROTEIN"/>
    <property type="match status" value="1"/>
</dbReference>
<accession>F4RNE8</accession>
<keyword evidence="1" id="KW-0812">Transmembrane</keyword>
<dbReference type="OrthoDB" id="2550114at2759"/>
<keyword evidence="3" id="KW-1185">Reference proteome</keyword>
<name>F4RNE8_MELLP</name>
<protein>
    <recommendedName>
        <fullName evidence="4">Transmembrane protein</fullName>
    </recommendedName>
</protein>
<feature type="transmembrane region" description="Helical" evidence="1">
    <location>
        <begin position="170"/>
        <end position="190"/>
    </location>
</feature>
<reference evidence="3" key="1">
    <citation type="journal article" date="2011" name="Proc. Natl. Acad. Sci. U.S.A.">
        <title>Obligate biotrophy features unraveled by the genomic analysis of rust fungi.</title>
        <authorList>
            <person name="Duplessis S."/>
            <person name="Cuomo C.A."/>
            <person name="Lin Y.-C."/>
            <person name="Aerts A."/>
            <person name="Tisserant E."/>
            <person name="Veneault-Fourrey C."/>
            <person name="Joly D.L."/>
            <person name="Hacquard S."/>
            <person name="Amselem J."/>
            <person name="Cantarel B.L."/>
            <person name="Chiu R."/>
            <person name="Coutinho P.M."/>
            <person name="Feau N."/>
            <person name="Field M."/>
            <person name="Frey P."/>
            <person name="Gelhaye E."/>
            <person name="Goldberg J."/>
            <person name="Grabherr M.G."/>
            <person name="Kodira C.D."/>
            <person name="Kohler A."/>
            <person name="Kuees U."/>
            <person name="Lindquist E.A."/>
            <person name="Lucas S.M."/>
            <person name="Mago R."/>
            <person name="Mauceli E."/>
            <person name="Morin E."/>
            <person name="Murat C."/>
            <person name="Pangilinan J.L."/>
            <person name="Park R."/>
            <person name="Pearson M."/>
            <person name="Quesneville H."/>
            <person name="Rouhier N."/>
            <person name="Sakthikumar S."/>
            <person name="Salamov A.A."/>
            <person name="Schmutz J."/>
            <person name="Selles B."/>
            <person name="Shapiro H."/>
            <person name="Tanguay P."/>
            <person name="Tuskan G.A."/>
            <person name="Henrissat B."/>
            <person name="Van de Peer Y."/>
            <person name="Rouze P."/>
            <person name="Ellis J.G."/>
            <person name="Dodds P.N."/>
            <person name="Schein J.E."/>
            <person name="Zhong S."/>
            <person name="Hamelin R.C."/>
            <person name="Grigoriev I.V."/>
            <person name="Szabo L.J."/>
            <person name="Martin F."/>
        </authorList>
    </citation>
    <scope>NUCLEOTIDE SEQUENCE [LARGE SCALE GENOMIC DNA]</scope>
    <source>
        <strain evidence="3">98AG31 / pathotype 3-4-7</strain>
    </source>
</reference>
<proteinExistence type="predicted"/>
<dbReference type="InParanoid" id="F4RNE8"/>
<dbReference type="VEuPathDB" id="FungiDB:MELLADRAFT_107022"/>
<dbReference type="HOGENOM" id="CLU_116826_0_0_1"/>
<evidence type="ECO:0000313" key="2">
    <source>
        <dbReference type="EMBL" id="EGG05976.1"/>
    </source>
</evidence>
<dbReference type="EMBL" id="GL883110">
    <property type="protein sequence ID" value="EGG05976.1"/>
    <property type="molecule type" value="Genomic_DNA"/>
</dbReference>
<feature type="transmembrane region" description="Helical" evidence="1">
    <location>
        <begin position="95"/>
        <end position="120"/>
    </location>
</feature>